<dbReference type="EMBL" id="ABAW02000003">
    <property type="protein sequence ID" value="EDP12317.1"/>
    <property type="molecule type" value="Genomic_DNA"/>
</dbReference>
<dbReference type="Pfam" id="PF01381">
    <property type="entry name" value="HTH_3"/>
    <property type="match status" value="1"/>
</dbReference>
<evidence type="ECO:0000256" key="2">
    <source>
        <dbReference type="SAM" id="Phobius"/>
    </source>
</evidence>
<dbReference type="PANTHER" id="PTHR46558">
    <property type="entry name" value="TRACRIPTIONAL REGULATORY PROTEIN-RELATED-RELATED"/>
    <property type="match status" value="1"/>
</dbReference>
<dbReference type="SUPFAM" id="SSF47413">
    <property type="entry name" value="lambda repressor-like DNA-binding domains"/>
    <property type="match status" value="1"/>
</dbReference>
<comment type="caution">
    <text evidence="4">The sequence shown here is derived from an EMBL/GenBank/DDBJ whole genome shotgun (WGS) entry which is preliminary data.</text>
</comment>
<proteinExistence type="predicted"/>
<evidence type="ECO:0000259" key="3">
    <source>
        <dbReference type="PROSITE" id="PS50943"/>
    </source>
</evidence>
<dbReference type="SMART" id="SM00530">
    <property type="entry name" value="HTH_XRE"/>
    <property type="match status" value="1"/>
</dbReference>
<feature type="transmembrane region" description="Helical" evidence="2">
    <location>
        <begin position="187"/>
        <end position="214"/>
    </location>
</feature>
<dbReference type="CDD" id="cd00093">
    <property type="entry name" value="HTH_XRE"/>
    <property type="match status" value="1"/>
</dbReference>
<dbReference type="PROSITE" id="PS50943">
    <property type="entry name" value="HTH_CROC1"/>
    <property type="match status" value="1"/>
</dbReference>
<protein>
    <submittedName>
        <fullName evidence="4">DNA-binding helix-turn-helix protein</fullName>
    </submittedName>
</protein>
<reference evidence="4 5" key="2">
    <citation type="submission" date="2007-09" db="EMBL/GenBank/DDBJ databases">
        <authorList>
            <person name="Fulton L."/>
            <person name="Clifton S."/>
            <person name="Fulton B."/>
            <person name="Xu J."/>
            <person name="Minx P."/>
            <person name="Pepin K.H."/>
            <person name="Johnson M."/>
            <person name="Thiruvilangam P."/>
            <person name="Bhonagiri V."/>
            <person name="Nash W.E."/>
            <person name="Mardis E.R."/>
            <person name="Wilson R.K."/>
        </authorList>
    </citation>
    <scope>NUCLEOTIDE SEQUENCE [LARGE SCALE GENOMIC DNA]</scope>
    <source>
        <strain evidence="4 5">DSM 3991</strain>
    </source>
</reference>
<keyword evidence="2" id="KW-0472">Membrane</keyword>
<keyword evidence="2" id="KW-0812">Transmembrane</keyword>
<dbReference type="AlphaFoldDB" id="A8R7R1"/>
<evidence type="ECO:0000313" key="5">
    <source>
        <dbReference type="Proteomes" id="UP000004090"/>
    </source>
</evidence>
<dbReference type="Proteomes" id="UP000004090">
    <property type="component" value="Unassembled WGS sequence"/>
</dbReference>
<dbReference type="GO" id="GO:0003677">
    <property type="term" value="F:DNA binding"/>
    <property type="evidence" value="ECO:0007669"/>
    <property type="project" value="UniProtKB-KW"/>
</dbReference>
<feature type="transmembrane region" description="Helical" evidence="2">
    <location>
        <begin position="163"/>
        <end position="181"/>
    </location>
</feature>
<evidence type="ECO:0000313" key="4">
    <source>
        <dbReference type="EMBL" id="EDP12317.1"/>
    </source>
</evidence>
<dbReference type="InterPro" id="IPR001387">
    <property type="entry name" value="Cro/C1-type_HTH"/>
</dbReference>
<feature type="domain" description="HTH cro/C1-type" evidence="3">
    <location>
        <begin position="11"/>
        <end position="65"/>
    </location>
</feature>
<dbReference type="HOGENOM" id="CLU_066192_2_1_9"/>
<dbReference type="eggNOG" id="COG1396">
    <property type="taxonomic scope" value="Bacteria"/>
</dbReference>
<name>A8R7R1_9FIRM</name>
<feature type="transmembrane region" description="Helical" evidence="2">
    <location>
        <begin position="130"/>
        <end position="151"/>
    </location>
</feature>
<keyword evidence="2" id="KW-1133">Transmembrane helix</keyword>
<reference evidence="4 5" key="1">
    <citation type="submission" date="2007-09" db="EMBL/GenBank/DDBJ databases">
        <title>Draft genome sequence of Eubacterium dolichum (DSM 3991).</title>
        <authorList>
            <person name="Sudarsanam P."/>
            <person name="Ley R."/>
            <person name="Guruge J."/>
            <person name="Turnbaugh P.J."/>
            <person name="Mahowald M."/>
            <person name="Liep D."/>
            <person name="Gordon J."/>
        </authorList>
    </citation>
    <scope>NUCLEOTIDE SEQUENCE [LARGE SCALE GENOMIC DNA]</scope>
    <source>
        <strain evidence="4 5">DSM 3991</strain>
    </source>
</reference>
<sequence length="227" mass="25698">MMDQRKIGIFIATCRKEKGLTQEQLGELLGVTNKSISKWENGKSLPDPSLYKPLCDILEINLIELFDGERIAEDKVVEKADQVIVGLVEDSHKYHTVHLIAKICSYLFTILGITLIFLPSLVSITQAEMLISISIGLFLLLSSMSIKFYFWGKSHDKKIQYEGIGFCSGLTLLLVALKLTGNIDWSWLWVLSPIWGCACLLVLIIVILFLAVYFKGKKDQRQKKDEK</sequence>
<accession>A8R7R1</accession>
<dbReference type="PANTHER" id="PTHR46558:SF4">
    <property type="entry name" value="DNA-BIDING PHAGE PROTEIN"/>
    <property type="match status" value="1"/>
</dbReference>
<dbReference type="STRING" id="428127.EUBDOL_00043"/>
<feature type="transmembrane region" description="Helical" evidence="2">
    <location>
        <begin position="103"/>
        <end position="124"/>
    </location>
</feature>
<dbReference type="InterPro" id="IPR010982">
    <property type="entry name" value="Lambda_DNA-bd_dom_sf"/>
</dbReference>
<evidence type="ECO:0000256" key="1">
    <source>
        <dbReference type="ARBA" id="ARBA00023125"/>
    </source>
</evidence>
<dbReference type="Gene3D" id="1.10.260.40">
    <property type="entry name" value="lambda repressor-like DNA-binding domains"/>
    <property type="match status" value="1"/>
</dbReference>
<keyword evidence="1 4" id="KW-0238">DNA-binding</keyword>
<gene>
    <name evidence="4" type="ORF">EUBDOL_00043</name>
</gene>
<organism evidence="4 5">
    <name type="scientific">Amedibacillus dolichus DSM 3991</name>
    <dbReference type="NCBI Taxonomy" id="428127"/>
    <lineage>
        <taxon>Bacteria</taxon>
        <taxon>Bacillati</taxon>
        <taxon>Bacillota</taxon>
        <taxon>Erysipelotrichia</taxon>
        <taxon>Erysipelotrichales</taxon>
        <taxon>Erysipelotrichaceae</taxon>
        <taxon>Amedibacillus</taxon>
    </lineage>
</organism>